<sequence length="68" mass="7223">MSAESIQSSAAHGRQGRRSVPVVRGGPLLVGYLLATVFVVGTLCAWQENVRPKLYVTLVASQTSAHSN</sequence>
<name>A0A8W7P343_ANOCL</name>
<feature type="compositionally biased region" description="Polar residues" evidence="1">
    <location>
        <begin position="1"/>
        <end position="10"/>
    </location>
</feature>
<feature type="transmembrane region" description="Helical" evidence="2">
    <location>
        <begin position="28"/>
        <end position="46"/>
    </location>
</feature>
<dbReference type="EnsemblMetazoa" id="ACOM024181-RA">
    <property type="protein sequence ID" value="ACOM024181-PA.1"/>
    <property type="gene ID" value="ACOM024181"/>
</dbReference>
<dbReference type="Proteomes" id="UP000075882">
    <property type="component" value="Unassembled WGS sequence"/>
</dbReference>
<keyword evidence="2" id="KW-0472">Membrane</keyword>
<dbReference type="AlphaFoldDB" id="A0A8W7P343"/>
<organism evidence="3">
    <name type="scientific">Anopheles coluzzii</name>
    <name type="common">African malaria mosquito</name>
    <dbReference type="NCBI Taxonomy" id="1518534"/>
    <lineage>
        <taxon>Eukaryota</taxon>
        <taxon>Metazoa</taxon>
        <taxon>Ecdysozoa</taxon>
        <taxon>Arthropoda</taxon>
        <taxon>Hexapoda</taxon>
        <taxon>Insecta</taxon>
        <taxon>Pterygota</taxon>
        <taxon>Neoptera</taxon>
        <taxon>Endopterygota</taxon>
        <taxon>Diptera</taxon>
        <taxon>Nematocera</taxon>
        <taxon>Culicoidea</taxon>
        <taxon>Culicidae</taxon>
        <taxon>Anophelinae</taxon>
        <taxon>Anopheles</taxon>
    </lineage>
</organism>
<dbReference type="VEuPathDB" id="VectorBase:ACON2_030955"/>
<proteinExistence type="predicted"/>
<evidence type="ECO:0000313" key="3">
    <source>
        <dbReference type="EnsemblMetazoa" id="ACOM024181-PA.1"/>
    </source>
</evidence>
<keyword evidence="2" id="KW-0812">Transmembrane</keyword>
<accession>A0A8W7P343</accession>
<reference evidence="3" key="1">
    <citation type="submission" date="2022-08" db="UniProtKB">
        <authorList>
            <consortium name="EnsemblMetazoa"/>
        </authorList>
    </citation>
    <scope>IDENTIFICATION</scope>
</reference>
<evidence type="ECO:0000256" key="2">
    <source>
        <dbReference type="SAM" id="Phobius"/>
    </source>
</evidence>
<feature type="region of interest" description="Disordered" evidence="1">
    <location>
        <begin position="1"/>
        <end position="21"/>
    </location>
</feature>
<keyword evidence="2" id="KW-1133">Transmembrane helix</keyword>
<evidence type="ECO:0000256" key="1">
    <source>
        <dbReference type="SAM" id="MobiDB-lite"/>
    </source>
</evidence>
<protein>
    <submittedName>
        <fullName evidence="3">Uncharacterized protein</fullName>
    </submittedName>
</protein>